<keyword evidence="3" id="KW-1185">Reference proteome</keyword>
<feature type="region of interest" description="Disordered" evidence="1">
    <location>
        <begin position="1"/>
        <end position="46"/>
    </location>
</feature>
<evidence type="ECO:0000313" key="3">
    <source>
        <dbReference type="Proteomes" id="UP001341840"/>
    </source>
</evidence>
<gene>
    <name evidence="2" type="ORF">PIB30_116073</name>
</gene>
<evidence type="ECO:0000256" key="1">
    <source>
        <dbReference type="SAM" id="MobiDB-lite"/>
    </source>
</evidence>
<protein>
    <submittedName>
        <fullName evidence="2">Uncharacterized protein</fullName>
    </submittedName>
</protein>
<sequence>TRNPDNPELMRGSRKYPWKQQSIHLNGYPRNPQTAQPPRDPRPHPYLYPWDPLQDLLPSGQEQPLAGVCSIRL</sequence>
<proteinExistence type="predicted"/>
<dbReference type="Proteomes" id="UP001341840">
    <property type="component" value="Unassembled WGS sequence"/>
</dbReference>
<accession>A0ABU6S1H4</accession>
<dbReference type="EMBL" id="JASCZI010046495">
    <property type="protein sequence ID" value="MED6130236.1"/>
    <property type="molecule type" value="Genomic_DNA"/>
</dbReference>
<feature type="non-terminal residue" evidence="2">
    <location>
        <position position="1"/>
    </location>
</feature>
<evidence type="ECO:0000313" key="2">
    <source>
        <dbReference type="EMBL" id="MED6130236.1"/>
    </source>
</evidence>
<organism evidence="2 3">
    <name type="scientific">Stylosanthes scabra</name>
    <dbReference type="NCBI Taxonomy" id="79078"/>
    <lineage>
        <taxon>Eukaryota</taxon>
        <taxon>Viridiplantae</taxon>
        <taxon>Streptophyta</taxon>
        <taxon>Embryophyta</taxon>
        <taxon>Tracheophyta</taxon>
        <taxon>Spermatophyta</taxon>
        <taxon>Magnoliopsida</taxon>
        <taxon>eudicotyledons</taxon>
        <taxon>Gunneridae</taxon>
        <taxon>Pentapetalae</taxon>
        <taxon>rosids</taxon>
        <taxon>fabids</taxon>
        <taxon>Fabales</taxon>
        <taxon>Fabaceae</taxon>
        <taxon>Papilionoideae</taxon>
        <taxon>50 kb inversion clade</taxon>
        <taxon>dalbergioids sensu lato</taxon>
        <taxon>Dalbergieae</taxon>
        <taxon>Pterocarpus clade</taxon>
        <taxon>Stylosanthes</taxon>
    </lineage>
</organism>
<reference evidence="2 3" key="1">
    <citation type="journal article" date="2023" name="Plants (Basel)">
        <title>Bridging the Gap: Combining Genomics and Transcriptomics Approaches to Understand Stylosanthes scabra, an Orphan Legume from the Brazilian Caatinga.</title>
        <authorList>
            <person name="Ferreira-Neto J.R.C."/>
            <person name="da Silva M.D."/>
            <person name="Binneck E."/>
            <person name="de Melo N.F."/>
            <person name="da Silva R.H."/>
            <person name="de Melo A.L.T.M."/>
            <person name="Pandolfi V."/>
            <person name="Bustamante F.O."/>
            <person name="Brasileiro-Vidal A.C."/>
            <person name="Benko-Iseppon A.M."/>
        </authorList>
    </citation>
    <scope>NUCLEOTIDE SEQUENCE [LARGE SCALE GENOMIC DNA]</scope>
    <source>
        <tissue evidence="2">Leaves</tissue>
    </source>
</reference>
<comment type="caution">
    <text evidence="2">The sequence shown here is derived from an EMBL/GenBank/DDBJ whole genome shotgun (WGS) entry which is preliminary data.</text>
</comment>
<name>A0ABU6S1H4_9FABA</name>